<keyword evidence="2" id="KW-0472">Membrane</keyword>
<evidence type="ECO:0000313" key="5">
    <source>
        <dbReference type="Proteomes" id="UP001289615"/>
    </source>
</evidence>
<dbReference type="RefSeq" id="WP_322610381.1">
    <property type="nucleotide sequence ID" value="NZ_JAXLNX010000002.1"/>
</dbReference>
<evidence type="ECO:0000313" key="4">
    <source>
        <dbReference type="EMBL" id="MEA0977954.1"/>
    </source>
</evidence>
<evidence type="ECO:0000256" key="1">
    <source>
        <dbReference type="ARBA" id="ARBA00010792"/>
    </source>
</evidence>
<feature type="transmembrane region" description="Helical" evidence="2">
    <location>
        <begin position="12"/>
        <end position="31"/>
    </location>
</feature>
<keyword evidence="2" id="KW-0812">Transmembrane</keyword>
<feature type="transmembrane region" description="Helical" evidence="2">
    <location>
        <begin position="137"/>
        <end position="159"/>
    </location>
</feature>
<proteinExistence type="inferred from homology"/>
<dbReference type="PANTHER" id="PTHR42709">
    <property type="entry name" value="ALKALINE PHOSPHATASE LIKE PROTEIN"/>
    <property type="match status" value="1"/>
</dbReference>
<sequence length="213" mass="24701">MELQDLLLFIDQYGYFALFFSLWLGIIGMPLPDEMIVMSGGFLSSLDTMSVWKSFLITYLGVVSGLSLGYVLGRQFGQRVLDKLMKKKKAKYLLQSKDLLDKYGRFALVFSYFIPIVRHILPYLVGMNHMSFKTYAIFSYTTGFVWTLIYFILGHLFGSQIEYISLLATKYGIYLGIVIVIISLLYYFYIRKLKKIVKIGNIPISKIFEVWWG</sequence>
<evidence type="ECO:0000259" key="3">
    <source>
        <dbReference type="Pfam" id="PF09335"/>
    </source>
</evidence>
<protein>
    <submittedName>
        <fullName evidence="4">DedA family protein</fullName>
    </submittedName>
</protein>
<comment type="caution">
    <text evidence="4">The sequence shown here is derived from an EMBL/GenBank/DDBJ whole genome shotgun (WGS) entry which is preliminary data.</text>
</comment>
<keyword evidence="5" id="KW-1185">Reference proteome</keyword>
<dbReference type="InterPro" id="IPR051311">
    <property type="entry name" value="DedA_domain"/>
</dbReference>
<name>A0ABU5NPQ9_9BACI</name>
<keyword evidence="2" id="KW-1133">Transmembrane helix</keyword>
<feature type="domain" description="VTT" evidence="3">
    <location>
        <begin position="31"/>
        <end position="155"/>
    </location>
</feature>
<feature type="transmembrane region" description="Helical" evidence="2">
    <location>
        <begin position="171"/>
        <end position="189"/>
    </location>
</feature>
<feature type="transmembrane region" description="Helical" evidence="2">
    <location>
        <begin position="103"/>
        <end position="125"/>
    </location>
</feature>
<dbReference type="PANTHER" id="PTHR42709:SF9">
    <property type="entry name" value="ALKALINE PHOSPHATASE LIKE PROTEIN"/>
    <property type="match status" value="1"/>
</dbReference>
<dbReference type="EMBL" id="JAXUIA010000013">
    <property type="protein sequence ID" value="MEA0977954.1"/>
    <property type="molecule type" value="Genomic_DNA"/>
</dbReference>
<evidence type="ECO:0000256" key="2">
    <source>
        <dbReference type="SAM" id="Phobius"/>
    </source>
</evidence>
<gene>
    <name evidence="4" type="ORF">U6C28_16725</name>
</gene>
<reference evidence="4 5" key="1">
    <citation type="submission" date="2023-12" db="EMBL/GenBank/DDBJ databases">
        <title>Genome comparison identifies genes involved in endophytic behavior of Lysinibacillus irui and provides insights into its role as a plant-growth promoting bacterium.</title>
        <authorList>
            <person name="Hilario S."/>
            <person name="Matos I."/>
            <person name="Goncalves M.F.M."/>
            <person name="Pardo C.A."/>
            <person name="Santos M.J."/>
        </authorList>
    </citation>
    <scope>NUCLEOTIDE SEQUENCE [LARGE SCALE GENOMIC DNA]</scope>
    <source>
        <strain evidence="4 5">B3</strain>
    </source>
</reference>
<organism evidence="4 5">
    <name type="scientific">Lysinibacillus irui</name>
    <dbReference type="NCBI Taxonomy" id="2998077"/>
    <lineage>
        <taxon>Bacteria</taxon>
        <taxon>Bacillati</taxon>
        <taxon>Bacillota</taxon>
        <taxon>Bacilli</taxon>
        <taxon>Bacillales</taxon>
        <taxon>Bacillaceae</taxon>
        <taxon>Lysinibacillus</taxon>
    </lineage>
</organism>
<dbReference type="InterPro" id="IPR032816">
    <property type="entry name" value="VTT_dom"/>
</dbReference>
<dbReference type="Proteomes" id="UP001289615">
    <property type="component" value="Unassembled WGS sequence"/>
</dbReference>
<dbReference type="Pfam" id="PF09335">
    <property type="entry name" value="VTT_dom"/>
    <property type="match status" value="1"/>
</dbReference>
<accession>A0ABU5NPQ9</accession>
<comment type="similarity">
    <text evidence="1">Belongs to the DedA family.</text>
</comment>
<feature type="transmembrane region" description="Helical" evidence="2">
    <location>
        <begin position="51"/>
        <end position="72"/>
    </location>
</feature>